<dbReference type="Proteomes" id="UP000054608">
    <property type="component" value="Unassembled WGS sequence"/>
</dbReference>
<keyword evidence="2" id="KW-1185">Reference proteome</keyword>
<dbReference type="RefSeq" id="WP_058531631.1">
    <property type="nucleotide sequence ID" value="NZ_CAAAIN010000005.1"/>
</dbReference>
<gene>
    <name evidence="1" type="ORF">Lrub_1528</name>
</gene>
<evidence type="ECO:0000313" key="2">
    <source>
        <dbReference type="Proteomes" id="UP000054608"/>
    </source>
</evidence>
<protein>
    <submittedName>
        <fullName evidence="1">Uncharacterized protein</fullName>
    </submittedName>
</protein>
<evidence type="ECO:0000313" key="1">
    <source>
        <dbReference type="EMBL" id="KTD46606.1"/>
    </source>
</evidence>
<reference evidence="1 2" key="1">
    <citation type="submission" date="2015-11" db="EMBL/GenBank/DDBJ databases">
        <title>Genomic analysis of 38 Legionella species identifies large and diverse effector repertoires.</title>
        <authorList>
            <person name="Burstein D."/>
            <person name="Amaro F."/>
            <person name="Zusman T."/>
            <person name="Lifshitz Z."/>
            <person name="Cohen O."/>
            <person name="Gilbert J.A."/>
            <person name="Pupko T."/>
            <person name="Shuman H.A."/>
            <person name="Segal G."/>
        </authorList>
    </citation>
    <scope>NUCLEOTIDE SEQUENCE [LARGE SCALE GENOMIC DNA]</scope>
    <source>
        <strain evidence="1 2">WA-270A-C2</strain>
    </source>
</reference>
<organism evidence="1 2">
    <name type="scientific">Legionella rubrilucens</name>
    <dbReference type="NCBI Taxonomy" id="458"/>
    <lineage>
        <taxon>Bacteria</taxon>
        <taxon>Pseudomonadati</taxon>
        <taxon>Pseudomonadota</taxon>
        <taxon>Gammaproteobacteria</taxon>
        <taxon>Legionellales</taxon>
        <taxon>Legionellaceae</taxon>
        <taxon>Legionella</taxon>
    </lineage>
</organism>
<comment type="caution">
    <text evidence="1">The sequence shown here is derived from an EMBL/GenBank/DDBJ whole genome shotgun (WGS) entry which is preliminary data.</text>
</comment>
<dbReference type="PATRIC" id="fig|458.5.peg.1592"/>
<proteinExistence type="predicted"/>
<dbReference type="OrthoDB" id="5642779at2"/>
<dbReference type="EMBL" id="LNYT01000020">
    <property type="protein sequence ID" value="KTD46606.1"/>
    <property type="molecule type" value="Genomic_DNA"/>
</dbReference>
<accession>A0A0W0XPT9</accession>
<dbReference type="AlphaFoldDB" id="A0A0W0XPT9"/>
<sequence>MLSNGHDSSKKENAQPVPSALINDISDLLKKYIKSRAYEKGQDYELTFVSKHFRDEALTWQKVDIAHQLTQQLPSIRHYDELKQALVTAFNTNTDAEKKAKKSYVITGSSLSRVLTDIQTLIQDAEHSPSPAIKKEG</sequence>
<name>A0A0W0XPT9_9GAMM</name>